<reference evidence="2 3" key="1">
    <citation type="submission" date="2019-02" db="EMBL/GenBank/DDBJ databases">
        <title>Deep-cultivation of Planctomycetes and their phenomic and genomic characterization uncovers novel biology.</title>
        <authorList>
            <person name="Wiegand S."/>
            <person name="Jogler M."/>
            <person name="Boedeker C."/>
            <person name="Pinto D."/>
            <person name="Vollmers J."/>
            <person name="Rivas-Marin E."/>
            <person name="Kohn T."/>
            <person name="Peeters S.H."/>
            <person name="Heuer A."/>
            <person name="Rast P."/>
            <person name="Oberbeckmann S."/>
            <person name="Bunk B."/>
            <person name="Jeske O."/>
            <person name="Meyerdierks A."/>
            <person name="Storesund J.E."/>
            <person name="Kallscheuer N."/>
            <person name="Luecker S."/>
            <person name="Lage O.M."/>
            <person name="Pohl T."/>
            <person name="Merkel B.J."/>
            <person name="Hornburger P."/>
            <person name="Mueller R.-W."/>
            <person name="Bruemmer F."/>
            <person name="Labrenz M."/>
            <person name="Spormann A.M."/>
            <person name="Op Den Camp H."/>
            <person name="Overmann J."/>
            <person name="Amann R."/>
            <person name="Jetten M.S.M."/>
            <person name="Mascher T."/>
            <person name="Medema M.H."/>
            <person name="Devos D.P."/>
            <person name="Kaster A.-K."/>
            <person name="Ovreas L."/>
            <person name="Rohde M."/>
            <person name="Galperin M.Y."/>
            <person name="Jogler C."/>
        </authorList>
    </citation>
    <scope>NUCLEOTIDE SEQUENCE [LARGE SCALE GENOMIC DNA]</scope>
    <source>
        <strain evidence="2 3">KOR34</strain>
    </source>
</reference>
<comment type="caution">
    <text evidence="2">The sequence shown here is derived from an EMBL/GenBank/DDBJ whole genome shotgun (WGS) entry which is preliminary data.</text>
</comment>
<dbReference type="InterPro" id="IPR010296">
    <property type="entry name" value="DUF899_thioredox"/>
</dbReference>
<sequence>MTAISHPPVVNHNEWLARRKDLLAAEKELTRQYDRITAMRRRLPMERVQKAYRFTGPNGELGLPDLFEGRRQLIVYHFMYDPDWDRGCSGCTDFVNALGNLSMLAERDTTLLLVSRAPYEKLAAYKEDQGWTLPWCSSHDSDFNYDYHVTLDRGVVPLQHNYRDEQEVIARSNGEPWFANGETHGLSVFFSVGGEPYHTYSTYARGVERLTDAYSLLDQTPYGRQEDFEESPPGWPQRPTYGG</sequence>
<evidence type="ECO:0008006" key="4">
    <source>
        <dbReference type="Google" id="ProtNLM"/>
    </source>
</evidence>
<name>A0A5C5VJY7_9BACT</name>
<evidence type="ECO:0000313" key="3">
    <source>
        <dbReference type="Proteomes" id="UP000316714"/>
    </source>
</evidence>
<dbReference type="InterPro" id="IPR036249">
    <property type="entry name" value="Thioredoxin-like_sf"/>
</dbReference>
<protein>
    <recommendedName>
        <fullName evidence="4">Thioredoxin domain-containing protein</fullName>
    </recommendedName>
</protein>
<dbReference type="RefSeq" id="WP_146565674.1">
    <property type="nucleotide sequence ID" value="NZ_SIHJ01000001.1"/>
</dbReference>
<proteinExistence type="predicted"/>
<dbReference type="Pfam" id="PF05988">
    <property type="entry name" value="DUF899"/>
    <property type="match status" value="1"/>
</dbReference>
<accession>A0A5C5VJY7</accession>
<dbReference type="AlphaFoldDB" id="A0A5C5VJY7"/>
<dbReference type="EMBL" id="SIHJ01000001">
    <property type="protein sequence ID" value="TWT38267.1"/>
    <property type="molecule type" value="Genomic_DNA"/>
</dbReference>
<dbReference type="Proteomes" id="UP000316714">
    <property type="component" value="Unassembled WGS sequence"/>
</dbReference>
<evidence type="ECO:0000313" key="2">
    <source>
        <dbReference type="EMBL" id="TWT38267.1"/>
    </source>
</evidence>
<dbReference type="SUPFAM" id="SSF52833">
    <property type="entry name" value="Thioredoxin-like"/>
    <property type="match status" value="1"/>
</dbReference>
<feature type="region of interest" description="Disordered" evidence="1">
    <location>
        <begin position="223"/>
        <end position="243"/>
    </location>
</feature>
<dbReference type="OrthoDB" id="9807535at2"/>
<keyword evidence="3" id="KW-1185">Reference proteome</keyword>
<gene>
    <name evidence="2" type="ORF">KOR34_32360</name>
</gene>
<evidence type="ECO:0000256" key="1">
    <source>
        <dbReference type="SAM" id="MobiDB-lite"/>
    </source>
</evidence>
<organism evidence="2 3">
    <name type="scientific">Posidoniimonas corsicana</name>
    <dbReference type="NCBI Taxonomy" id="1938618"/>
    <lineage>
        <taxon>Bacteria</taxon>
        <taxon>Pseudomonadati</taxon>
        <taxon>Planctomycetota</taxon>
        <taxon>Planctomycetia</taxon>
        <taxon>Pirellulales</taxon>
        <taxon>Lacipirellulaceae</taxon>
        <taxon>Posidoniimonas</taxon>
    </lineage>
</organism>